<dbReference type="CDD" id="cd13578">
    <property type="entry name" value="PBP2_Bug27"/>
    <property type="match status" value="1"/>
</dbReference>
<name>A0A1P8JVM2_9BURK</name>
<dbReference type="Gene3D" id="3.40.190.150">
    <property type="entry name" value="Bordetella uptake gene, domain 1"/>
    <property type="match status" value="1"/>
</dbReference>
<dbReference type="SUPFAM" id="SSF53850">
    <property type="entry name" value="Periplasmic binding protein-like II"/>
    <property type="match status" value="1"/>
</dbReference>
<dbReference type="OrthoDB" id="8678477at2"/>
<dbReference type="KEGG" id="rhy:RD110_11780"/>
<keyword evidence="2" id="KW-0732">Signal</keyword>
<protein>
    <submittedName>
        <fullName evidence="3">MFS transporter</fullName>
    </submittedName>
</protein>
<evidence type="ECO:0000313" key="3">
    <source>
        <dbReference type="EMBL" id="APW37793.1"/>
    </source>
</evidence>
<sequence length="332" mass="34573">MQRRTLIHTAITTLGTAALPSLSFAQSNWPTGKAITYLVPFPAGGTTDVLGRLIAQQLGTALGTSVIIDNRGGAGGSVGSEIASRAAPDGFTMLGGTISSHAINVSLYPKIGYDPIKSFAPVTLIGTNPVVLVVNQASPYKTLKDVIEASKAKASSGGLSSASAGTGTSQHLALELMAYKSGVKFTHIPYKGSGPAIQDVIGGQVEMMFDTTVVAGPHIQSGKLRAIAVTSAKRLASLPNVPTVAESGVPGLQDFAVESWQAIFVPAGTPQPVVDRLHNEIRAILAKPEMQEKMKGFGMEPADMTTAQIAAFQKSEVEKWAQVIKAANIKPD</sequence>
<comment type="similarity">
    <text evidence="1">Belongs to the UPF0065 (bug) family.</text>
</comment>
<dbReference type="STRING" id="1842727.RD110_11780"/>
<accession>A0A1P8JVM2</accession>
<dbReference type="Pfam" id="PF03401">
    <property type="entry name" value="TctC"/>
    <property type="match status" value="1"/>
</dbReference>
<feature type="chain" id="PRO_5012410804" evidence="2">
    <location>
        <begin position="26"/>
        <end position="332"/>
    </location>
</feature>
<dbReference type="PANTHER" id="PTHR42928">
    <property type="entry name" value="TRICARBOXYLATE-BINDING PROTEIN"/>
    <property type="match status" value="1"/>
</dbReference>
<evidence type="ECO:0000313" key="4">
    <source>
        <dbReference type="Proteomes" id="UP000186609"/>
    </source>
</evidence>
<dbReference type="InterPro" id="IPR042100">
    <property type="entry name" value="Bug_dom1"/>
</dbReference>
<reference evidence="3 4" key="1">
    <citation type="submission" date="2017-01" db="EMBL/GenBank/DDBJ databases">
        <authorList>
            <person name="Mah S.A."/>
            <person name="Swanson W.J."/>
            <person name="Moy G.W."/>
            <person name="Vacquier V.D."/>
        </authorList>
    </citation>
    <scope>NUCLEOTIDE SEQUENCE [LARGE SCALE GENOMIC DNA]</scope>
    <source>
        <strain evidence="3 4">DCY110</strain>
    </source>
</reference>
<dbReference type="RefSeq" id="WP_076199671.1">
    <property type="nucleotide sequence ID" value="NZ_CP019236.1"/>
</dbReference>
<evidence type="ECO:0000256" key="1">
    <source>
        <dbReference type="ARBA" id="ARBA00006987"/>
    </source>
</evidence>
<gene>
    <name evidence="3" type="ORF">RD110_11780</name>
</gene>
<feature type="signal peptide" evidence="2">
    <location>
        <begin position="1"/>
        <end position="25"/>
    </location>
</feature>
<dbReference type="Proteomes" id="UP000186609">
    <property type="component" value="Chromosome"/>
</dbReference>
<dbReference type="AlphaFoldDB" id="A0A1P8JVM2"/>
<dbReference type="PIRSF" id="PIRSF017082">
    <property type="entry name" value="YflP"/>
    <property type="match status" value="1"/>
</dbReference>
<keyword evidence="4" id="KW-1185">Reference proteome</keyword>
<dbReference type="InterPro" id="IPR005064">
    <property type="entry name" value="BUG"/>
</dbReference>
<proteinExistence type="inferred from homology"/>
<dbReference type="EMBL" id="CP019236">
    <property type="protein sequence ID" value="APW37793.1"/>
    <property type="molecule type" value="Genomic_DNA"/>
</dbReference>
<organism evidence="3 4">
    <name type="scientific">Rhodoferax koreensis</name>
    <dbReference type="NCBI Taxonomy" id="1842727"/>
    <lineage>
        <taxon>Bacteria</taxon>
        <taxon>Pseudomonadati</taxon>
        <taxon>Pseudomonadota</taxon>
        <taxon>Betaproteobacteria</taxon>
        <taxon>Burkholderiales</taxon>
        <taxon>Comamonadaceae</taxon>
        <taxon>Rhodoferax</taxon>
    </lineage>
</organism>
<evidence type="ECO:0000256" key="2">
    <source>
        <dbReference type="SAM" id="SignalP"/>
    </source>
</evidence>
<dbReference type="Gene3D" id="3.40.190.10">
    <property type="entry name" value="Periplasmic binding protein-like II"/>
    <property type="match status" value="1"/>
</dbReference>
<dbReference type="PANTHER" id="PTHR42928:SF5">
    <property type="entry name" value="BLR1237 PROTEIN"/>
    <property type="match status" value="1"/>
</dbReference>